<feature type="binding site" evidence="7">
    <location>
        <position position="181"/>
    </location>
    <ligand>
        <name>substrate</name>
    </ligand>
</feature>
<dbReference type="SUPFAM" id="SSF56784">
    <property type="entry name" value="HAD-like"/>
    <property type="match status" value="1"/>
</dbReference>
<evidence type="ECO:0000256" key="7">
    <source>
        <dbReference type="PIRSR" id="PIRSR000915-2"/>
    </source>
</evidence>
<dbReference type="PANTHER" id="PTHR19288:SF46">
    <property type="entry name" value="HALOACID DEHALOGENASE-LIKE HYDROLASE DOMAIN-CONTAINING PROTEIN 2"/>
    <property type="match status" value="1"/>
</dbReference>
<evidence type="ECO:0000256" key="1">
    <source>
        <dbReference type="ARBA" id="ARBA00006696"/>
    </source>
</evidence>
<dbReference type="GO" id="GO:0046872">
    <property type="term" value="F:metal ion binding"/>
    <property type="evidence" value="ECO:0007669"/>
    <property type="project" value="UniProtKB-KW"/>
</dbReference>
<dbReference type="STRING" id="1265861.BCAMP_11960"/>
<evidence type="ECO:0000313" key="9">
    <source>
        <dbReference type="EMBL" id="EUJ35394.1"/>
    </source>
</evidence>
<evidence type="ECO:0000256" key="4">
    <source>
        <dbReference type="ARBA" id="ARBA00022842"/>
    </source>
</evidence>
<dbReference type="EC" id="3.1.3.-" evidence="5"/>
<gene>
    <name evidence="9" type="ORF">BCAMP_11960</name>
</gene>
<keyword evidence="3 9" id="KW-0378">Hydrolase</keyword>
<evidence type="ECO:0000256" key="3">
    <source>
        <dbReference type="ARBA" id="ARBA00022801"/>
    </source>
</evidence>
<dbReference type="RefSeq" id="WP_035315641.1">
    <property type="nucleotide sequence ID" value="NZ_AODH01000057.1"/>
</dbReference>
<dbReference type="SFLD" id="SFLDS00003">
    <property type="entry name" value="Haloacid_Dehalogenase"/>
    <property type="match status" value="1"/>
</dbReference>
<comment type="caution">
    <text evidence="9">The sequence shown here is derived from an EMBL/GenBank/DDBJ whole genome shotgun (WGS) entry which is preliminary data.</text>
</comment>
<proteinExistence type="inferred from homology"/>
<dbReference type="NCBIfam" id="TIGR01460">
    <property type="entry name" value="HAD-SF-IIA"/>
    <property type="match status" value="1"/>
</dbReference>
<sequence>MKQYKAYLFDLDGTIYHGQQPIPAAVAFIQRLASLKIPYLFVTNNSTRSPEQVAQRLQAMNVPALATDIVTSSQATVHYLQTHNIGKQVYAIGQSGLTDELAAAGYEQTLAQPDAVVIGLDPAVTYQELAHATQAIAAGAVFISTNPDKAVPLEGGLMPGNGALTAFVATATAQEPIFIGKPYPTLMALALDRLQLSKEEVVMVGDNYLTDILVGINYGIDTLLTLTGYTQREDLAAVAAQPTYIVESLADWAGVDETVN</sequence>
<dbReference type="Pfam" id="PF13242">
    <property type="entry name" value="Hydrolase_like"/>
    <property type="match status" value="1"/>
</dbReference>
<evidence type="ECO:0000313" key="10">
    <source>
        <dbReference type="Proteomes" id="UP000019243"/>
    </source>
</evidence>
<dbReference type="AlphaFoldDB" id="W7C7I0"/>
<organism evidence="9 10">
    <name type="scientific">Brochothrix campestris FSL F6-1037</name>
    <dbReference type="NCBI Taxonomy" id="1265861"/>
    <lineage>
        <taxon>Bacteria</taxon>
        <taxon>Bacillati</taxon>
        <taxon>Bacillota</taxon>
        <taxon>Bacilli</taxon>
        <taxon>Bacillales</taxon>
        <taxon>Listeriaceae</taxon>
        <taxon>Brochothrix</taxon>
    </lineage>
</organism>
<dbReference type="GO" id="GO:0005737">
    <property type="term" value="C:cytoplasm"/>
    <property type="evidence" value="ECO:0007669"/>
    <property type="project" value="TreeGrafter"/>
</dbReference>
<dbReference type="PIRSF" id="PIRSF000915">
    <property type="entry name" value="PGP-type_phosphatase"/>
    <property type="match status" value="1"/>
</dbReference>
<feature type="active site" description="Nucleophile" evidence="6">
    <location>
        <position position="10"/>
    </location>
</feature>
<dbReference type="NCBIfam" id="TIGR01457">
    <property type="entry name" value="HAD-SF-IIA-hyp2"/>
    <property type="match status" value="1"/>
</dbReference>
<name>W7C7I0_9LIST</name>
<dbReference type="Proteomes" id="UP000019243">
    <property type="component" value="Unassembled WGS sequence"/>
</dbReference>
<feature type="binding site" evidence="8">
    <location>
        <position position="10"/>
    </location>
    <ligand>
        <name>Mg(2+)</name>
        <dbReference type="ChEBI" id="CHEBI:18420"/>
    </ligand>
</feature>
<feature type="active site" description="Proton donor" evidence="6">
    <location>
        <position position="12"/>
    </location>
</feature>
<keyword evidence="10" id="KW-1185">Reference proteome</keyword>
<keyword evidence="4 5" id="KW-0460">Magnesium</keyword>
<keyword evidence="2 5" id="KW-0479">Metal-binding</keyword>
<dbReference type="EMBL" id="AODH01000057">
    <property type="protein sequence ID" value="EUJ35394.1"/>
    <property type="molecule type" value="Genomic_DNA"/>
</dbReference>
<evidence type="ECO:0000256" key="5">
    <source>
        <dbReference type="PIRNR" id="PIRNR000915"/>
    </source>
</evidence>
<dbReference type="GO" id="GO:0016791">
    <property type="term" value="F:phosphatase activity"/>
    <property type="evidence" value="ECO:0007669"/>
    <property type="project" value="TreeGrafter"/>
</dbReference>
<evidence type="ECO:0000256" key="8">
    <source>
        <dbReference type="PIRSR" id="PIRSR000915-3"/>
    </source>
</evidence>
<dbReference type="OrthoDB" id="9810449at2"/>
<dbReference type="CDD" id="cd07530">
    <property type="entry name" value="HAD_Pase_UmpH-like"/>
    <property type="match status" value="1"/>
</dbReference>
<comment type="cofactor">
    <cofactor evidence="8">
        <name>Mg(2+)</name>
        <dbReference type="ChEBI" id="CHEBI:18420"/>
    </cofactor>
    <text evidence="8">Divalent metal ions. Mg(2+) is the most effective.</text>
</comment>
<dbReference type="InterPro" id="IPR036412">
    <property type="entry name" value="HAD-like_sf"/>
</dbReference>
<protein>
    <recommendedName>
        <fullName evidence="5">Acid sugar phosphatase</fullName>
        <ecNumber evidence="5">3.1.3.-</ecNumber>
    </recommendedName>
</protein>
<dbReference type="Gene3D" id="3.40.50.1000">
    <property type="entry name" value="HAD superfamily/HAD-like"/>
    <property type="match status" value="2"/>
</dbReference>
<evidence type="ECO:0000256" key="2">
    <source>
        <dbReference type="ARBA" id="ARBA00022723"/>
    </source>
</evidence>
<dbReference type="Pfam" id="PF13344">
    <property type="entry name" value="Hydrolase_6"/>
    <property type="match status" value="1"/>
</dbReference>
<accession>W7C7I0</accession>
<feature type="binding site" evidence="8">
    <location>
        <position position="12"/>
    </location>
    <ligand>
        <name>Mg(2+)</name>
        <dbReference type="ChEBI" id="CHEBI:18420"/>
    </ligand>
</feature>
<reference evidence="9 10" key="1">
    <citation type="submission" date="2012-12" db="EMBL/GenBank/DDBJ databases">
        <title>Novel taxa of Listeriaceae from agricultural environments in the United States.</title>
        <authorList>
            <person name="den Bakker H.C."/>
            <person name="Allred A."/>
            <person name="Warchocki S."/>
            <person name="Wright E.M."/>
            <person name="Burrell A."/>
            <person name="Nightingale K.K."/>
            <person name="Kephart D."/>
            <person name="Wiedmann M."/>
        </authorList>
    </citation>
    <scope>NUCLEOTIDE SEQUENCE [LARGE SCALE GENOMIC DNA]</scope>
    <source>
        <strain evidence="9 10">FSL F6-1037</strain>
    </source>
</reference>
<dbReference type="InterPro" id="IPR023214">
    <property type="entry name" value="HAD_sf"/>
</dbReference>
<dbReference type="SFLD" id="SFLDG01139">
    <property type="entry name" value="C2.A:_Pyridoxal_Phosphate_Phos"/>
    <property type="match status" value="1"/>
</dbReference>
<dbReference type="InterPro" id="IPR006354">
    <property type="entry name" value="HAD-SF_hydro_IIA_hyp1"/>
</dbReference>
<dbReference type="PATRIC" id="fig|1265861.3.peg.2346"/>
<evidence type="ECO:0000256" key="6">
    <source>
        <dbReference type="PIRSR" id="PIRSR000915-1"/>
    </source>
</evidence>
<comment type="similarity">
    <text evidence="1 5">Belongs to the HAD-like hydrolase superfamily. NagD family.</text>
</comment>
<dbReference type="InterPro" id="IPR006357">
    <property type="entry name" value="HAD-SF_hydro_IIA"/>
</dbReference>
<dbReference type="PANTHER" id="PTHR19288">
    <property type="entry name" value="4-NITROPHENYLPHOSPHATASE-RELATED"/>
    <property type="match status" value="1"/>
</dbReference>
<comment type="function">
    <text evidence="5">Catalyzes the dephosphorylation of 2-6 carbon acid sugars in vitro.</text>
</comment>
<dbReference type="FunFam" id="3.40.50.1000:FF:000053">
    <property type="entry name" value="TIGR01457 family HAD hydrolase"/>
    <property type="match status" value="1"/>
</dbReference>
<feature type="binding site" evidence="8">
    <location>
        <position position="206"/>
    </location>
    <ligand>
        <name>Mg(2+)</name>
        <dbReference type="ChEBI" id="CHEBI:18420"/>
    </ligand>
</feature>